<dbReference type="AlphaFoldDB" id="A0A7W4VFK5"/>
<reference evidence="1 2" key="1">
    <citation type="submission" date="2020-08" db="EMBL/GenBank/DDBJ databases">
        <title>Genomic Encyclopedia of Type Strains, Phase IV (KMG-V): Genome sequencing to study the core and pangenomes of soil and plant-associated prokaryotes.</title>
        <authorList>
            <person name="Whitman W."/>
        </authorList>
    </citation>
    <scope>NUCLEOTIDE SEQUENCE [LARGE SCALE GENOMIC DNA]</scope>
    <source>
        <strain evidence="1 2">SLV-2362</strain>
    </source>
</reference>
<organism evidence="1 2">
    <name type="scientific">Cupriavidus alkaliphilus</name>
    <dbReference type="NCBI Taxonomy" id="942866"/>
    <lineage>
        <taxon>Bacteria</taxon>
        <taxon>Pseudomonadati</taxon>
        <taxon>Pseudomonadota</taxon>
        <taxon>Betaproteobacteria</taxon>
        <taxon>Burkholderiales</taxon>
        <taxon>Burkholderiaceae</taxon>
        <taxon>Cupriavidus</taxon>
    </lineage>
</organism>
<comment type="caution">
    <text evidence="1">The sequence shown here is derived from an EMBL/GenBank/DDBJ whole genome shotgun (WGS) entry which is preliminary data.</text>
</comment>
<evidence type="ECO:0000313" key="1">
    <source>
        <dbReference type="EMBL" id="MBB3010685.1"/>
    </source>
</evidence>
<protein>
    <submittedName>
        <fullName evidence="1">Uncharacterized protein</fullName>
    </submittedName>
</protein>
<keyword evidence="2" id="KW-1185">Reference proteome</keyword>
<dbReference type="EMBL" id="JACHWF010000009">
    <property type="protein sequence ID" value="MBB3010685.1"/>
    <property type="molecule type" value="Genomic_DNA"/>
</dbReference>
<accession>A0A7W4VFK5</accession>
<evidence type="ECO:0000313" key="2">
    <source>
        <dbReference type="Proteomes" id="UP000578036"/>
    </source>
</evidence>
<proteinExistence type="predicted"/>
<dbReference type="RefSeq" id="WP_183300721.1">
    <property type="nucleotide sequence ID" value="NZ_JACHWF010000009.1"/>
</dbReference>
<name>A0A7W4VFK5_9BURK</name>
<gene>
    <name evidence="1" type="ORF">FHX61_005366</name>
</gene>
<sequence>MSAQEKPTAMMRNGLRHRWGADEQEFFALVDATGGWPVGYPYVGFAHSDSRAAGFTMQPIHHGWWTTLYSADDYYLWKLSPAALQRIADAVHERIRVPRVDAKVLTIKNWRGHTAAIAKETGSAA</sequence>
<dbReference type="Proteomes" id="UP000578036">
    <property type="component" value="Unassembled WGS sequence"/>
</dbReference>